<dbReference type="Bgee" id="ENSACLG00000017900">
    <property type="expression patterns" value="Expressed in brain"/>
</dbReference>
<dbReference type="Ensembl" id="ENSACLT00000026950.2">
    <property type="protein sequence ID" value="ENSACLP00000026330.2"/>
    <property type="gene ID" value="ENSACLG00000017900.2"/>
</dbReference>
<dbReference type="AlphaFoldDB" id="A0A3P8Q9Z3"/>
<reference evidence="2" key="3">
    <citation type="submission" date="2025-08" db="UniProtKB">
        <authorList>
            <consortium name="Ensembl"/>
        </authorList>
    </citation>
    <scope>IDENTIFICATION</scope>
</reference>
<evidence type="ECO:0000259" key="1">
    <source>
        <dbReference type="PROSITE" id="PS50878"/>
    </source>
</evidence>
<dbReference type="InterPro" id="IPR043502">
    <property type="entry name" value="DNA/RNA_pol_sf"/>
</dbReference>
<dbReference type="STRING" id="8154.ENSACLP00000026330"/>
<dbReference type="PROSITE" id="PS50878">
    <property type="entry name" value="RT_POL"/>
    <property type="match status" value="1"/>
</dbReference>
<protein>
    <recommendedName>
        <fullName evidence="1">Reverse transcriptase domain-containing protein</fullName>
    </recommendedName>
</protein>
<dbReference type="OMA" id="ARIISIW"/>
<reference evidence="2" key="4">
    <citation type="submission" date="2025-09" db="UniProtKB">
        <authorList>
            <consortium name="Ensembl"/>
        </authorList>
    </citation>
    <scope>IDENTIFICATION</scope>
</reference>
<dbReference type="PANTHER" id="PTHR31635">
    <property type="entry name" value="REVERSE TRANSCRIPTASE DOMAIN-CONTAINING PROTEIN-RELATED"/>
    <property type="match status" value="1"/>
</dbReference>
<evidence type="ECO:0000313" key="3">
    <source>
        <dbReference type="Proteomes" id="UP000265100"/>
    </source>
</evidence>
<sequence>MLAHRVKQIKSSNLIPSIFDPSNNNKLTTSKKEINDIFTKYYQELYTSNGLVEEQRLSDFFSSIKIPSLSEDQRSILEGKITLIEVKQAIGSLRVVYTDPMATVITNGIMSPSFSLSRGTRQGSPLSPLIFALFLEPLAIALRECKKIRGVDLGQEEHKTFLYADDILLISTNPEQAVPAISSIIDSFSVISGYTINWSKSEAMPISKLCPPVMRSSWHFKWMPEGLTYLGIKLTPGLDNIMKVNISPVIQNIRSLLQNWVKINLSLLGRINLVKMIIAPKLQYFLHMLPIAVPHNLLKLYNTCVEGFVWAGKKPLFNRSKLYAAKESGGLALQYLQVQGTAMGHRYAPSYGPMVRKNSLNLLTSSTITTPLSKSNMKCIRYSSYHPKDTFKGIIKSQIIRFYRISSKESDLQDSISVLFRSLRKRLTLVGFSEQLKVAHLQDSILT</sequence>
<dbReference type="GeneTree" id="ENSGT00940000165023"/>
<dbReference type="InterPro" id="IPR000477">
    <property type="entry name" value="RT_dom"/>
</dbReference>
<organism evidence="2 3">
    <name type="scientific">Astatotilapia calliptera</name>
    <name type="common">Eastern happy</name>
    <name type="synonym">Chromis callipterus</name>
    <dbReference type="NCBI Taxonomy" id="8154"/>
    <lineage>
        <taxon>Eukaryota</taxon>
        <taxon>Metazoa</taxon>
        <taxon>Chordata</taxon>
        <taxon>Craniata</taxon>
        <taxon>Vertebrata</taxon>
        <taxon>Euteleostomi</taxon>
        <taxon>Actinopterygii</taxon>
        <taxon>Neopterygii</taxon>
        <taxon>Teleostei</taxon>
        <taxon>Neoteleostei</taxon>
        <taxon>Acanthomorphata</taxon>
        <taxon>Ovalentaria</taxon>
        <taxon>Cichlomorphae</taxon>
        <taxon>Cichliformes</taxon>
        <taxon>Cichlidae</taxon>
        <taxon>African cichlids</taxon>
        <taxon>Pseudocrenilabrinae</taxon>
        <taxon>Haplochromini</taxon>
        <taxon>Astatotilapia</taxon>
    </lineage>
</organism>
<reference evidence="3" key="2">
    <citation type="submission" date="2023-03" db="EMBL/GenBank/DDBJ databases">
        <authorList>
            <consortium name="Wellcome Sanger Institute Data Sharing"/>
        </authorList>
    </citation>
    <scope>NUCLEOTIDE SEQUENCE [LARGE SCALE GENOMIC DNA]</scope>
</reference>
<accession>A0A3P8Q9Z3</accession>
<dbReference type="Proteomes" id="UP000265100">
    <property type="component" value="Chromosome 14"/>
</dbReference>
<keyword evidence="3" id="KW-1185">Reference proteome</keyword>
<name>A0A3P8Q9Z3_ASTCA</name>
<feature type="domain" description="Reverse transcriptase" evidence="1">
    <location>
        <begin position="1"/>
        <end position="234"/>
    </location>
</feature>
<dbReference type="PANTHER" id="PTHR31635:SF196">
    <property type="entry name" value="REVERSE TRANSCRIPTASE DOMAIN-CONTAINING PROTEIN-RELATED"/>
    <property type="match status" value="1"/>
</dbReference>
<reference evidence="2 3" key="1">
    <citation type="submission" date="2018-05" db="EMBL/GenBank/DDBJ databases">
        <authorList>
            <person name="Datahose"/>
        </authorList>
    </citation>
    <scope>NUCLEOTIDE SEQUENCE</scope>
</reference>
<proteinExistence type="predicted"/>
<dbReference type="Pfam" id="PF00078">
    <property type="entry name" value="RVT_1"/>
    <property type="match status" value="1"/>
</dbReference>
<dbReference type="SUPFAM" id="SSF56672">
    <property type="entry name" value="DNA/RNA polymerases"/>
    <property type="match status" value="1"/>
</dbReference>
<dbReference type="InterPro" id="IPR058912">
    <property type="entry name" value="HTH_animal"/>
</dbReference>
<evidence type="ECO:0000313" key="2">
    <source>
        <dbReference type="Ensembl" id="ENSACLP00000026330.2"/>
    </source>
</evidence>
<dbReference type="Pfam" id="PF26215">
    <property type="entry name" value="HTH_animal"/>
    <property type="match status" value="1"/>
</dbReference>